<dbReference type="EMBL" id="JBHTAT010000001">
    <property type="protein sequence ID" value="MFC7254853.1"/>
    <property type="molecule type" value="Genomic_DNA"/>
</dbReference>
<sequence length="69" mass="7790">MNRACPNCESALVAFGNLSEAVRERLEADPRRQRQSIAHRRERHTVCPDCELEIHGCGQPYAGPERATE</sequence>
<proteinExistence type="predicted"/>
<reference evidence="1 2" key="1">
    <citation type="journal article" date="2019" name="Int. J. Syst. Evol. Microbiol.">
        <title>The Global Catalogue of Microorganisms (GCM) 10K type strain sequencing project: providing services to taxonomists for standard genome sequencing and annotation.</title>
        <authorList>
            <consortium name="The Broad Institute Genomics Platform"/>
            <consortium name="The Broad Institute Genome Sequencing Center for Infectious Disease"/>
            <person name="Wu L."/>
            <person name="Ma J."/>
        </authorList>
    </citation>
    <scope>NUCLEOTIDE SEQUENCE [LARGE SCALE GENOMIC DNA]</scope>
    <source>
        <strain evidence="1 2">GX21</strain>
    </source>
</reference>
<dbReference type="RefSeq" id="WP_379703052.1">
    <property type="nucleotide sequence ID" value="NZ_JBHTAT010000001.1"/>
</dbReference>
<dbReference type="AlphaFoldDB" id="A0ABD5ZXS5"/>
<dbReference type="GeneID" id="96953189"/>
<protein>
    <recommendedName>
        <fullName evidence="3">Small CPxCG-related zinc finger protein</fullName>
    </recommendedName>
</protein>
<name>A0ABD5ZXS5_9EURY</name>
<keyword evidence="2" id="KW-1185">Reference proteome</keyword>
<evidence type="ECO:0000313" key="2">
    <source>
        <dbReference type="Proteomes" id="UP001596434"/>
    </source>
</evidence>
<evidence type="ECO:0008006" key="3">
    <source>
        <dbReference type="Google" id="ProtNLM"/>
    </source>
</evidence>
<evidence type="ECO:0000313" key="1">
    <source>
        <dbReference type="EMBL" id="MFC7254853.1"/>
    </source>
</evidence>
<comment type="caution">
    <text evidence="1">The sequence shown here is derived from an EMBL/GenBank/DDBJ whole genome shotgun (WGS) entry which is preliminary data.</text>
</comment>
<organism evidence="1 2">
    <name type="scientific">Haloplanus litoreus</name>
    <dbReference type="NCBI Taxonomy" id="767515"/>
    <lineage>
        <taxon>Archaea</taxon>
        <taxon>Methanobacteriati</taxon>
        <taxon>Methanobacteriota</taxon>
        <taxon>Stenosarchaea group</taxon>
        <taxon>Halobacteria</taxon>
        <taxon>Halobacteriales</taxon>
        <taxon>Haloferacaceae</taxon>
        <taxon>Haloplanus</taxon>
    </lineage>
</organism>
<accession>A0ABD5ZXS5</accession>
<gene>
    <name evidence="1" type="ORF">ACFQKE_06025</name>
</gene>
<dbReference type="Proteomes" id="UP001596434">
    <property type="component" value="Unassembled WGS sequence"/>
</dbReference>